<dbReference type="EMBL" id="GG692435">
    <property type="protein sequence ID" value="EER37264.1"/>
    <property type="molecule type" value="Genomic_DNA"/>
</dbReference>
<protein>
    <submittedName>
        <fullName evidence="1">Uncharacterized protein</fullName>
    </submittedName>
</protein>
<proteinExistence type="predicted"/>
<dbReference type="VEuPathDB" id="FungiDB:HCDG_08715"/>
<evidence type="ECO:0000313" key="1">
    <source>
        <dbReference type="EMBL" id="EER37264.1"/>
    </source>
</evidence>
<sequence length="161" mass="18228">MEGWYEAGGVVDDEGSTRFGAWMGRQREKERKRRAERHDWILIRDLATLTYPTLPSPWIDTPHPSLPFTFRRTRLFYNLRLPYLGQHGDIAGWGVLLRFLDHTLSVFNGTHTASNNCCASVSLDAGRNELIAVVVIQPSPTVGEVIRAVRFKHSRPLQGSA</sequence>
<reference evidence="2" key="1">
    <citation type="submission" date="2009-05" db="EMBL/GenBank/DDBJ databases">
        <title>The genome sequence of Ajellomyces capsulatus strain H143.</title>
        <authorList>
            <person name="Champion M."/>
            <person name="Cuomo C.A."/>
            <person name="Ma L.-J."/>
            <person name="Henn M.R."/>
            <person name="Sil A."/>
            <person name="Goldman B."/>
            <person name="Young S.K."/>
            <person name="Kodira C.D."/>
            <person name="Zeng Q."/>
            <person name="Koehrsen M."/>
            <person name="Alvarado L."/>
            <person name="Berlin A.M."/>
            <person name="Borenstein D."/>
            <person name="Chen Z."/>
            <person name="Engels R."/>
            <person name="Freedman E."/>
            <person name="Gellesch M."/>
            <person name="Goldberg J."/>
            <person name="Griggs A."/>
            <person name="Gujja S."/>
            <person name="Heiman D.I."/>
            <person name="Hepburn T.A."/>
            <person name="Howarth C."/>
            <person name="Jen D."/>
            <person name="Larson L."/>
            <person name="Lewis B."/>
            <person name="Mehta T."/>
            <person name="Park D."/>
            <person name="Pearson M."/>
            <person name="Roberts A."/>
            <person name="Saif S."/>
            <person name="Shea T.D."/>
            <person name="Shenoy N."/>
            <person name="Sisk P."/>
            <person name="Stolte C."/>
            <person name="Sykes S."/>
            <person name="Walk T."/>
            <person name="White J."/>
            <person name="Yandava C."/>
            <person name="Klein B."/>
            <person name="McEwen J.G."/>
            <person name="Puccia R."/>
            <person name="Goldman G.H."/>
            <person name="Felipe M.S."/>
            <person name="Nino-Vega G."/>
            <person name="San-Blas G."/>
            <person name="Taylor J.W."/>
            <person name="Mendoza L."/>
            <person name="Galagan J.E."/>
            <person name="Nusbaum C."/>
            <person name="Birren B.W."/>
        </authorList>
    </citation>
    <scope>NUCLEOTIDE SEQUENCE [LARGE SCALE GENOMIC DNA]</scope>
    <source>
        <strain evidence="2">H143</strain>
    </source>
</reference>
<dbReference type="OMA" id="NNCCASV"/>
<organism evidence="1 2">
    <name type="scientific">Ajellomyces capsulatus (strain H143)</name>
    <name type="common">Darling's disease fungus</name>
    <name type="synonym">Histoplasma capsulatum</name>
    <dbReference type="NCBI Taxonomy" id="544712"/>
    <lineage>
        <taxon>Eukaryota</taxon>
        <taxon>Fungi</taxon>
        <taxon>Dikarya</taxon>
        <taxon>Ascomycota</taxon>
        <taxon>Pezizomycotina</taxon>
        <taxon>Eurotiomycetes</taxon>
        <taxon>Eurotiomycetidae</taxon>
        <taxon>Onygenales</taxon>
        <taxon>Ajellomycetaceae</taxon>
        <taxon>Histoplasma</taxon>
    </lineage>
</organism>
<name>C6HQP3_AJECH</name>
<evidence type="ECO:0000313" key="2">
    <source>
        <dbReference type="Proteomes" id="UP000002624"/>
    </source>
</evidence>
<dbReference type="Proteomes" id="UP000002624">
    <property type="component" value="Unassembled WGS sequence"/>
</dbReference>
<dbReference type="HOGENOM" id="CLU_1916454_0_0_1"/>
<accession>C6HQP3</accession>
<dbReference type="OrthoDB" id="10343195at2759"/>
<dbReference type="AlphaFoldDB" id="C6HQP3"/>
<gene>
    <name evidence="1" type="ORF">HCDG_08715</name>
</gene>